<dbReference type="AlphaFoldDB" id="A0A3P7L9R9"/>
<organism evidence="2 3">
    <name type="scientific">Strongylus vulgaris</name>
    <name type="common">Blood worm</name>
    <dbReference type="NCBI Taxonomy" id="40348"/>
    <lineage>
        <taxon>Eukaryota</taxon>
        <taxon>Metazoa</taxon>
        <taxon>Ecdysozoa</taxon>
        <taxon>Nematoda</taxon>
        <taxon>Chromadorea</taxon>
        <taxon>Rhabditida</taxon>
        <taxon>Rhabditina</taxon>
        <taxon>Rhabditomorpha</taxon>
        <taxon>Strongyloidea</taxon>
        <taxon>Strongylidae</taxon>
        <taxon>Strongylus</taxon>
    </lineage>
</organism>
<evidence type="ECO:0000313" key="2">
    <source>
        <dbReference type="EMBL" id="VDM79495.1"/>
    </source>
</evidence>
<feature type="transmembrane region" description="Helical" evidence="1">
    <location>
        <begin position="23"/>
        <end position="42"/>
    </location>
</feature>
<dbReference type="Proteomes" id="UP000270094">
    <property type="component" value="Unassembled WGS sequence"/>
</dbReference>
<accession>A0A3P7L9R9</accession>
<keyword evidence="3" id="KW-1185">Reference proteome</keyword>
<proteinExistence type="predicted"/>
<sequence>MPKKGVLMVVTIVKREKTRKTKACLNCLLLPILWSFLEFYYWRNPYFLNKMFTTIQAPSKGAR</sequence>
<dbReference type="EMBL" id="UYYB01105332">
    <property type="protein sequence ID" value="VDM79495.1"/>
    <property type="molecule type" value="Genomic_DNA"/>
</dbReference>
<gene>
    <name evidence="2" type="ORF">SVUK_LOCUS14493</name>
</gene>
<keyword evidence="1" id="KW-0472">Membrane</keyword>
<keyword evidence="1" id="KW-0812">Transmembrane</keyword>
<evidence type="ECO:0000256" key="1">
    <source>
        <dbReference type="SAM" id="Phobius"/>
    </source>
</evidence>
<name>A0A3P7L9R9_STRVU</name>
<reference evidence="2 3" key="1">
    <citation type="submission" date="2018-11" db="EMBL/GenBank/DDBJ databases">
        <authorList>
            <consortium name="Pathogen Informatics"/>
        </authorList>
    </citation>
    <scope>NUCLEOTIDE SEQUENCE [LARGE SCALE GENOMIC DNA]</scope>
</reference>
<evidence type="ECO:0000313" key="3">
    <source>
        <dbReference type="Proteomes" id="UP000270094"/>
    </source>
</evidence>
<keyword evidence="1" id="KW-1133">Transmembrane helix</keyword>
<protein>
    <submittedName>
        <fullName evidence="2">Uncharacterized protein</fullName>
    </submittedName>
</protein>